<evidence type="ECO:0000313" key="3">
    <source>
        <dbReference type="WBParaSite" id="ACOC_0001290901-mRNA-1"/>
    </source>
</evidence>
<dbReference type="GO" id="GO:0003824">
    <property type="term" value="F:catalytic activity"/>
    <property type="evidence" value="ECO:0007669"/>
    <property type="project" value="InterPro"/>
</dbReference>
<proteinExistence type="inferred from homology"/>
<dbReference type="PANTHER" id="PTHR10185">
    <property type="entry name" value="PHOSPHOLIPASE D - RELATED"/>
    <property type="match status" value="1"/>
</dbReference>
<dbReference type="InterPro" id="IPR032803">
    <property type="entry name" value="PLDc_3"/>
</dbReference>
<dbReference type="Pfam" id="PF13918">
    <property type="entry name" value="PLDc_3"/>
    <property type="match status" value="1"/>
</dbReference>
<dbReference type="InterPro" id="IPR050874">
    <property type="entry name" value="Diverse_PLD-related"/>
</dbReference>
<dbReference type="PROSITE" id="PS50035">
    <property type="entry name" value="PLD"/>
    <property type="match status" value="1"/>
</dbReference>
<evidence type="ECO:0000259" key="2">
    <source>
        <dbReference type="PROSITE" id="PS50035"/>
    </source>
</evidence>
<protein>
    <submittedName>
        <fullName evidence="3">PLD phosphodiesterase domain-containing protein</fullName>
    </submittedName>
</protein>
<dbReference type="PANTHER" id="PTHR10185:SF12">
    <property type="entry name" value="PLD PHOSPHODIESTERASE DOMAIN-CONTAINING PROTEIN"/>
    <property type="match status" value="1"/>
</dbReference>
<evidence type="ECO:0000256" key="1">
    <source>
        <dbReference type="ARBA" id="ARBA00008664"/>
    </source>
</evidence>
<accession>A0A158PMK1</accession>
<dbReference type="Gene3D" id="3.30.870.10">
    <property type="entry name" value="Endonuclease Chain A"/>
    <property type="match status" value="1"/>
</dbReference>
<dbReference type="WBParaSite" id="ACOC_0001290901-mRNA-1">
    <property type="protein sequence ID" value="ACOC_0001290901-mRNA-1"/>
    <property type="gene ID" value="ACOC_0001290901"/>
</dbReference>
<feature type="domain" description="PLD phosphodiesterase" evidence="2">
    <location>
        <begin position="187"/>
        <end position="214"/>
    </location>
</feature>
<name>A0A158PMK1_ANGCS</name>
<dbReference type="AlphaFoldDB" id="A0A158PMK1"/>
<dbReference type="InterPro" id="IPR001736">
    <property type="entry name" value="PLipase_D/transphosphatidylase"/>
</dbReference>
<dbReference type="SMART" id="SM00155">
    <property type="entry name" value="PLDc"/>
    <property type="match status" value="1"/>
</dbReference>
<sequence length="418" mass="47191">LIQAYFVGVKPTEKQDKDAPPKKNTCKPPQPVECGKTCEFHQLASFRFMVCESIPAGVTFNSSYPIFNSTTSCWMRLMIKFNNFSIIKSLYHVIVISGAAKHDILIGSFYWSLLVKNTGDNYTVDTTNTTGDGMLIYNTLLKTAQRGVKVKISQTYRDGGYSETANLAAESNGNIEVRSLDFTQWYPGGILHTKSWVVDGKHLYVGSANFDWRSLTQVKELGMAVFDCPCLAEDLTKLLQIHWDMGAPGAKIPDSWPMVYATSAYHERPTTVPQSEGDQAVYFSASPPGFQSCGRESDIDAMVKLIDEAQDVTLDQFSRWYARLDEAIRRAAFNRQVKVRFLFSRWAHTSAKYYSYLRSLQDLSSQLPCRYVGTNLFKLRTSNWTPDYWKYTAGIGMVIRADDISQNSTVANQIVQVR</sequence>
<comment type="similarity">
    <text evidence="1">Belongs to the phospholipase D family.</text>
</comment>
<dbReference type="OMA" id="RVYHNKY"/>
<dbReference type="SUPFAM" id="SSF56024">
    <property type="entry name" value="Phospholipase D/nuclease"/>
    <property type="match status" value="2"/>
</dbReference>
<reference evidence="3" key="1">
    <citation type="submission" date="2016-04" db="UniProtKB">
        <authorList>
            <consortium name="WormBaseParasite"/>
        </authorList>
    </citation>
    <scope>IDENTIFICATION</scope>
</reference>
<dbReference type="CDD" id="cd09106">
    <property type="entry name" value="PLDc_vPLD3_4_5_like_1"/>
    <property type="match status" value="1"/>
</dbReference>
<organism evidence="3">
    <name type="scientific">Angiostrongylus costaricensis</name>
    <name type="common">Nematode worm</name>
    <dbReference type="NCBI Taxonomy" id="334426"/>
    <lineage>
        <taxon>Eukaryota</taxon>
        <taxon>Metazoa</taxon>
        <taxon>Ecdysozoa</taxon>
        <taxon>Nematoda</taxon>
        <taxon>Chromadorea</taxon>
        <taxon>Rhabditida</taxon>
        <taxon>Rhabditina</taxon>
        <taxon>Rhabditomorpha</taxon>
        <taxon>Strongyloidea</taxon>
        <taxon>Metastrongylidae</taxon>
        <taxon>Angiostrongylus</taxon>
    </lineage>
</organism>